<reference evidence="1 2" key="1">
    <citation type="submission" date="2022-09" db="EMBL/GenBank/DDBJ databases">
        <authorList>
            <person name="Palmer J.M."/>
        </authorList>
    </citation>
    <scope>NUCLEOTIDE SEQUENCE [LARGE SCALE GENOMIC DNA]</scope>
    <source>
        <strain evidence="1 2">DSM 7382</strain>
    </source>
</reference>
<dbReference type="AlphaFoldDB" id="A0AAW0G5V7"/>
<evidence type="ECO:0000313" key="2">
    <source>
        <dbReference type="Proteomes" id="UP001385951"/>
    </source>
</evidence>
<accession>A0AAW0G5V7</accession>
<protein>
    <submittedName>
        <fullName evidence="1">Uncharacterized protein</fullName>
    </submittedName>
</protein>
<sequence>MSIGSTCNGLPGRDFKASSFGLELELEHERSSLQNFVQGFLSHPERKQTMVLHYSTSNPTSESWTPYTPPLVVAFMAAYHGLRPQSVTIDLGCLNLPPVFLDQHFTHHSIHLHLSMGDGVSLLIIQY</sequence>
<dbReference type="EMBL" id="JASBNA010000010">
    <property type="protein sequence ID" value="KAK7688746.1"/>
    <property type="molecule type" value="Genomic_DNA"/>
</dbReference>
<dbReference type="Proteomes" id="UP001385951">
    <property type="component" value="Unassembled WGS sequence"/>
</dbReference>
<gene>
    <name evidence="1" type="ORF">QCA50_008285</name>
</gene>
<evidence type="ECO:0000313" key="1">
    <source>
        <dbReference type="EMBL" id="KAK7688746.1"/>
    </source>
</evidence>
<organism evidence="1 2">
    <name type="scientific">Cerrena zonata</name>
    <dbReference type="NCBI Taxonomy" id="2478898"/>
    <lineage>
        <taxon>Eukaryota</taxon>
        <taxon>Fungi</taxon>
        <taxon>Dikarya</taxon>
        <taxon>Basidiomycota</taxon>
        <taxon>Agaricomycotina</taxon>
        <taxon>Agaricomycetes</taxon>
        <taxon>Polyporales</taxon>
        <taxon>Cerrenaceae</taxon>
        <taxon>Cerrena</taxon>
    </lineage>
</organism>
<name>A0AAW0G5V7_9APHY</name>
<proteinExistence type="predicted"/>
<comment type="caution">
    <text evidence="1">The sequence shown here is derived from an EMBL/GenBank/DDBJ whole genome shotgun (WGS) entry which is preliminary data.</text>
</comment>
<keyword evidence="2" id="KW-1185">Reference proteome</keyword>